<dbReference type="GO" id="GO:0008270">
    <property type="term" value="F:zinc ion binding"/>
    <property type="evidence" value="ECO:0007669"/>
    <property type="project" value="InterPro"/>
</dbReference>
<keyword evidence="2" id="KW-0378">Hydrolase</keyword>
<keyword evidence="2" id="KW-0255">Endonuclease</keyword>
<dbReference type="EMBL" id="CP126099">
    <property type="protein sequence ID" value="WHY28106.1"/>
    <property type="molecule type" value="Genomic_DNA"/>
</dbReference>
<dbReference type="EC" id="3.1.-.-" evidence="2"/>
<sequence>MNFSLKYNRFCNCGKLVKAGEKCSCQKFRKTDAQKKHPSGTADFQPLKREVRSRDDGHCQRCRIKFDIMTYKHLQVHHIKSWRDYPELAYVLSNLILVCRWCNLDLGNSNTLDFEWKLQDESNEIPYVL</sequence>
<dbReference type="GO" id="GO:0004519">
    <property type="term" value="F:endonuclease activity"/>
    <property type="evidence" value="ECO:0007669"/>
    <property type="project" value="UniProtKB-KW"/>
</dbReference>
<dbReference type="GO" id="GO:0003676">
    <property type="term" value="F:nucleic acid binding"/>
    <property type="evidence" value="ECO:0007669"/>
    <property type="project" value="InterPro"/>
</dbReference>
<dbReference type="AlphaFoldDB" id="A0AA95RWK1"/>
<organism evidence="2 3">
    <name type="scientific">Bacillus wiedmannii</name>
    <dbReference type="NCBI Taxonomy" id="1890302"/>
    <lineage>
        <taxon>Bacteria</taxon>
        <taxon>Bacillati</taxon>
        <taxon>Bacillota</taxon>
        <taxon>Bacilli</taxon>
        <taxon>Bacillales</taxon>
        <taxon>Bacillaceae</taxon>
        <taxon>Bacillus</taxon>
        <taxon>Bacillus cereus group</taxon>
    </lineage>
</organism>
<dbReference type="InterPro" id="IPR002711">
    <property type="entry name" value="HNH"/>
</dbReference>
<dbReference type="Pfam" id="PF01844">
    <property type="entry name" value="HNH"/>
    <property type="match status" value="1"/>
</dbReference>
<evidence type="ECO:0000259" key="1">
    <source>
        <dbReference type="SMART" id="SM00507"/>
    </source>
</evidence>
<dbReference type="CDD" id="cd00085">
    <property type="entry name" value="HNHc"/>
    <property type="match status" value="1"/>
</dbReference>
<dbReference type="RefSeq" id="WP_283882703.1">
    <property type="nucleotide sequence ID" value="NZ_CP126099.1"/>
</dbReference>
<dbReference type="Gene3D" id="1.10.30.50">
    <property type="match status" value="1"/>
</dbReference>
<name>A0AA95RWK1_9BACI</name>
<proteinExistence type="predicted"/>
<dbReference type="GO" id="GO:0016787">
    <property type="term" value="F:hydrolase activity"/>
    <property type="evidence" value="ECO:0007669"/>
    <property type="project" value="UniProtKB-KW"/>
</dbReference>
<dbReference type="Proteomes" id="UP001178303">
    <property type="component" value="Chromosome"/>
</dbReference>
<keyword evidence="2" id="KW-0540">Nuclease</keyword>
<evidence type="ECO:0000313" key="3">
    <source>
        <dbReference type="Proteomes" id="UP001178303"/>
    </source>
</evidence>
<accession>A0AA95RWK1</accession>
<dbReference type="SMART" id="SM00507">
    <property type="entry name" value="HNHc"/>
    <property type="match status" value="1"/>
</dbReference>
<gene>
    <name evidence="2" type="ORF">QNH45_21835</name>
</gene>
<dbReference type="InterPro" id="IPR003615">
    <property type="entry name" value="HNH_nuc"/>
</dbReference>
<reference evidence="2" key="1">
    <citation type="submission" date="2023-05" db="EMBL/GenBank/DDBJ databases">
        <title>Comparative genomics of Bacillaceae isolates and their secondary metabolite potential.</title>
        <authorList>
            <person name="Song L."/>
            <person name="Nielsen L.J."/>
            <person name="Mohite O."/>
            <person name="Xu X."/>
            <person name="Weber T."/>
            <person name="Kovacs A.T."/>
        </authorList>
    </citation>
    <scope>NUCLEOTIDE SEQUENCE</scope>
    <source>
        <strain evidence="2">LN15</strain>
    </source>
</reference>
<protein>
    <submittedName>
        <fullName evidence="2">HNH endonuclease signature motif containing protein</fullName>
        <ecNumber evidence="2">3.1.-.-</ecNumber>
    </submittedName>
</protein>
<evidence type="ECO:0000313" key="2">
    <source>
        <dbReference type="EMBL" id="WHY28106.1"/>
    </source>
</evidence>
<feature type="domain" description="HNH nuclease" evidence="1">
    <location>
        <begin position="46"/>
        <end position="104"/>
    </location>
</feature>